<dbReference type="InterPro" id="IPR001633">
    <property type="entry name" value="EAL_dom"/>
</dbReference>
<dbReference type="eggNOG" id="COG2200">
    <property type="taxonomic scope" value="Bacteria"/>
</dbReference>
<organism evidence="2 3">
    <name type="scientific">Leptospirillum ferrooxidans (strain C2-3)</name>
    <dbReference type="NCBI Taxonomy" id="1162668"/>
    <lineage>
        <taxon>Bacteria</taxon>
        <taxon>Pseudomonadati</taxon>
        <taxon>Nitrospirota</taxon>
        <taxon>Nitrospiria</taxon>
        <taxon>Nitrospirales</taxon>
        <taxon>Nitrospiraceae</taxon>
        <taxon>Leptospirillum</taxon>
    </lineage>
</organism>
<dbReference type="PROSITE" id="PS50883">
    <property type="entry name" value="EAL"/>
    <property type="match status" value="1"/>
</dbReference>
<evidence type="ECO:0000313" key="2">
    <source>
        <dbReference type="EMBL" id="BAM07488.1"/>
    </source>
</evidence>
<dbReference type="Gene3D" id="3.20.20.450">
    <property type="entry name" value="EAL domain"/>
    <property type="match status" value="1"/>
</dbReference>
<dbReference type="SUPFAM" id="SSF141868">
    <property type="entry name" value="EAL domain-like"/>
    <property type="match status" value="1"/>
</dbReference>
<dbReference type="PANTHER" id="PTHR33121:SF15">
    <property type="entry name" value="BLUE LIGHT- AND TEMPERATURE-REGULATED ANTIREPRESSOR BLUF"/>
    <property type="match status" value="1"/>
</dbReference>
<dbReference type="KEGG" id="lfc:LFE_1810"/>
<keyword evidence="3" id="KW-1185">Reference proteome</keyword>
<accession>I0IQD9</accession>
<proteinExistence type="predicted"/>
<evidence type="ECO:0000313" key="3">
    <source>
        <dbReference type="Proteomes" id="UP000007382"/>
    </source>
</evidence>
<dbReference type="CDD" id="cd01948">
    <property type="entry name" value="EAL"/>
    <property type="match status" value="1"/>
</dbReference>
<dbReference type="AlphaFoldDB" id="I0IQD9"/>
<dbReference type="Proteomes" id="UP000007382">
    <property type="component" value="Chromosome"/>
</dbReference>
<reference evidence="2 3" key="1">
    <citation type="journal article" date="2012" name="J. Bacteriol.">
        <title>Complete Genome Sequence of Leptospirillum ferrooxidans Strain C2-3, Isolated from a Fresh Volcanic Ash Deposit on the Island of Miyake, Japan.</title>
        <authorList>
            <person name="Fujimura R."/>
            <person name="Sato Y."/>
            <person name="Nishizawa T."/>
            <person name="Oshima K."/>
            <person name="Kim S.-W."/>
            <person name="Hattori M."/>
            <person name="Kamijo T."/>
            <person name="Ohta H."/>
        </authorList>
    </citation>
    <scope>NUCLEOTIDE SEQUENCE [LARGE SCALE GENOMIC DNA]</scope>
    <source>
        <strain evidence="2 3">C2-3</strain>
    </source>
</reference>
<dbReference type="RefSeq" id="WP_014449972.1">
    <property type="nucleotide sequence ID" value="NC_017094.1"/>
</dbReference>
<dbReference type="PATRIC" id="fig|1162668.3.peg.2150"/>
<dbReference type="STRING" id="1162668.LFE_1810"/>
<gene>
    <name evidence="2" type="ordered locus">LFE_1810</name>
</gene>
<dbReference type="Pfam" id="PF00563">
    <property type="entry name" value="EAL"/>
    <property type="match status" value="1"/>
</dbReference>
<evidence type="ECO:0000259" key="1">
    <source>
        <dbReference type="PROSITE" id="PS50883"/>
    </source>
</evidence>
<protein>
    <submittedName>
        <fullName evidence="2">Putative diguanylate phosphodiesterase</fullName>
    </submittedName>
</protein>
<dbReference type="InterPro" id="IPR050706">
    <property type="entry name" value="Cyclic-di-GMP_PDE-like"/>
</dbReference>
<dbReference type="InterPro" id="IPR035919">
    <property type="entry name" value="EAL_sf"/>
</dbReference>
<dbReference type="PANTHER" id="PTHR33121">
    <property type="entry name" value="CYCLIC DI-GMP PHOSPHODIESTERASE PDEF"/>
    <property type="match status" value="1"/>
</dbReference>
<sequence length="266" mass="30254">MINAKLSVAPSVDEIAAKLETLTCDRCDMGNLLPFDFTFAFQPIVDINTRTTHSYEALIRGIHGEGAQTILSRVDWETRFRFDQLCRAKVITLASQLGVDTFLNINFLVNAVYNPDHCIQLTLEVARKMNFPVEKIILETTEEEKIEDPNFLRKVLDGYRKHGLLIAIDDFGEGYSSLNLLAQLRPEYLKLDRLLISEIQNDKTKAIIVEAIVKLCQTLSVKVIGEGVETVEEARILRDMGVYLFQGYFFARPGFEMLPPVSNWTF</sequence>
<feature type="domain" description="EAL" evidence="1">
    <location>
        <begin position="18"/>
        <end position="266"/>
    </location>
</feature>
<dbReference type="HOGENOM" id="CLU_000445_70_50_0"/>
<reference evidence="3" key="2">
    <citation type="submission" date="2012-03" db="EMBL/GenBank/DDBJ databases">
        <title>The complete genome sequence of the pioneer microbe on fresh volcanic deposit, Leptospirillum ferrooxidans strain C2-3.</title>
        <authorList>
            <person name="Fujimura R."/>
            <person name="Sato Y."/>
            <person name="Nishizawa T."/>
            <person name="Nanba K."/>
            <person name="Oshima K."/>
            <person name="Hattori M."/>
            <person name="Kamijo T."/>
            <person name="Ohta H."/>
        </authorList>
    </citation>
    <scope>NUCLEOTIDE SEQUENCE [LARGE SCALE GENOMIC DNA]</scope>
    <source>
        <strain evidence="3">C2-3</strain>
    </source>
</reference>
<dbReference type="SMART" id="SM00052">
    <property type="entry name" value="EAL"/>
    <property type="match status" value="1"/>
</dbReference>
<dbReference type="GO" id="GO:0071111">
    <property type="term" value="F:cyclic-guanylate-specific phosphodiesterase activity"/>
    <property type="evidence" value="ECO:0007669"/>
    <property type="project" value="InterPro"/>
</dbReference>
<name>I0IQD9_LEPFC</name>
<dbReference type="EMBL" id="AP012342">
    <property type="protein sequence ID" value="BAM07488.1"/>
    <property type="molecule type" value="Genomic_DNA"/>
</dbReference>